<dbReference type="CDD" id="cd00433">
    <property type="entry name" value="Peptidase_M17"/>
    <property type="match status" value="1"/>
</dbReference>
<keyword evidence="4 8" id="KW-0031">Aminopeptidase</keyword>
<feature type="domain" description="Cytosol aminopeptidase" evidence="9">
    <location>
        <begin position="345"/>
        <end position="352"/>
    </location>
</feature>
<evidence type="ECO:0000256" key="6">
    <source>
        <dbReference type="ARBA" id="ARBA00022801"/>
    </source>
</evidence>
<keyword evidence="8" id="KW-0963">Cytoplasm</keyword>
<comment type="cofactor">
    <cofactor evidence="8">
        <name>Mn(2+)</name>
        <dbReference type="ChEBI" id="CHEBI:29035"/>
    </cofactor>
    <text evidence="8">Binds 2 manganese ions per subunit.</text>
</comment>
<feature type="binding site" evidence="8">
    <location>
        <position position="270"/>
    </location>
    <ligand>
        <name>Mn(2+)</name>
        <dbReference type="ChEBI" id="CHEBI:29035"/>
        <label>1</label>
    </ligand>
</feature>
<keyword evidence="8" id="KW-0464">Manganese</keyword>
<comment type="caution">
    <text evidence="10">The sequence shown here is derived from an EMBL/GenBank/DDBJ whole genome shotgun (WGS) entry which is preliminary data.</text>
</comment>
<dbReference type="InterPro" id="IPR011356">
    <property type="entry name" value="Leucine_aapep/pepB"/>
</dbReference>
<feature type="binding site" evidence="8">
    <location>
        <position position="288"/>
    </location>
    <ligand>
        <name>Mn(2+)</name>
        <dbReference type="ChEBI" id="CHEBI:29035"/>
        <label>2</label>
    </ligand>
</feature>
<comment type="function">
    <text evidence="7 8">Presumably involved in the processing and regular turnover of intracellular proteins. Catalyzes the removal of unsubstituted N-terminal amino acids from various peptides.</text>
</comment>
<proteinExistence type="inferred from homology"/>
<dbReference type="Pfam" id="PF00883">
    <property type="entry name" value="Peptidase_M17"/>
    <property type="match status" value="1"/>
</dbReference>
<dbReference type="PANTHER" id="PTHR11963">
    <property type="entry name" value="LEUCINE AMINOPEPTIDASE-RELATED"/>
    <property type="match status" value="1"/>
</dbReference>
<dbReference type="SUPFAM" id="SSF52949">
    <property type="entry name" value="Macro domain-like"/>
    <property type="match status" value="1"/>
</dbReference>
<keyword evidence="8" id="KW-0479">Metal-binding</keyword>
<comment type="similarity">
    <text evidence="3 8">Belongs to the peptidase M17 family.</text>
</comment>
<comment type="catalytic activity">
    <reaction evidence="2 8">
        <text>Release of an N-terminal amino acid, preferentially leucine, but not glutamic or aspartic acids.</text>
        <dbReference type="EC" id="3.4.11.10"/>
    </reaction>
</comment>
<dbReference type="HAMAP" id="MF_00181">
    <property type="entry name" value="Cytosol_peptidase_M17"/>
    <property type="match status" value="1"/>
</dbReference>
<feature type="binding site" evidence="8">
    <location>
        <position position="349"/>
    </location>
    <ligand>
        <name>Mn(2+)</name>
        <dbReference type="ChEBI" id="CHEBI:29035"/>
        <label>1</label>
    </ligand>
</feature>
<keyword evidence="5 8" id="KW-0645">Protease</keyword>
<name>A0A365YQF8_9MICC</name>
<dbReference type="PANTHER" id="PTHR11963:SF23">
    <property type="entry name" value="CYTOSOL AMINOPEPTIDASE"/>
    <property type="match status" value="1"/>
</dbReference>
<evidence type="ECO:0000313" key="10">
    <source>
        <dbReference type="EMBL" id="RBM04174.1"/>
    </source>
</evidence>
<reference evidence="10 11" key="1">
    <citation type="submission" date="2018-01" db="EMBL/GenBank/DDBJ databases">
        <title>Glutamicibacter soli strain NHPC-3 Whole genome sequence and assembly.</title>
        <authorList>
            <person name="Choudhury P."/>
            <person name="Gupta D."/>
            <person name="Sengupta K."/>
            <person name="Jawed A."/>
            <person name="Sultana N."/>
            <person name="Saha P."/>
        </authorList>
    </citation>
    <scope>NUCLEOTIDE SEQUENCE [LARGE SCALE GENOMIC DNA]</scope>
    <source>
        <strain evidence="10 11">NHPC-3</strain>
    </source>
</reference>
<dbReference type="InterPro" id="IPR008283">
    <property type="entry name" value="Peptidase_M17_N"/>
</dbReference>
<feature type="binding site" evidence="8">
    <location>
        <position position="270"/>
    </location>
    <ligand>
        <name>Mn(2+)</name>
        <dbReference type="ChEBI" id="CHEBI:29035"/>
        <label>2</label>
    </ligand>
</feature>
<evidence type="ECO:0000313" key="11">
    <source>
        <dbReference type="Proteomes" id="UP000252167"/>
    </source>
</evidence>
<feature type="binding site" evidence="8">
    <location>
        <position position="349"/>
    </location>
    <ligand>
        <name>Mn(2+)</name>
        <dbReference type="ChEBI" id="CHEBI:29035"/>
        <label>2</label>
    </ligand>
</feature>
<feature type="active site" evidence="8">
    <location>
        <position position="351"/>
    </location>
</feature>
<dbReference type="PRINTS" id="PR00481">
    <property type="entry name" value="LAMNOPPTDASE"/>
</dbReference>
<feature type="active site" evidence="8">
    <location>
        <position position="277"/>
    </location>
</feature>
<evidence type="ECO:0000256" key="4">
    <source>
        <dbReference type="ARBA" id="ARBA00022438"/>
    </source>
</evidence>
<feature type="binding site" evidence="8">
    <location>
        <position position="265"/>
    </location>
    <ligand>
        <name>Mn(2+)</name>
        <dbReference type="ChEBI" id="CHEBI:29035"/>
        <label>2</label>
    </ligand>
</feature>
<dbReference type="InterPro" id="IPR043472">
    <property type="entry name" value="Macro_dom-like"/>
</dbReference>
<dbReference type="EC" id="3.4.11.10" evidence="8"/>
<dbReference type="InterPro" id="IPR000819">
    <property type="entry name" value="Peptidase_M17_C"/>
</dbReference>
<keyword evidence="11" id="KW-1185">Reference proteome</keyword>
<evidence type="ECO:0000259" key="9">
    <source>
        <dbReference type="PROSITE" id="PS00631"/>
    </source>
</evidence>
<protein>
    <recommendedName>
        <fullName evidence="8">Probable cytosol aminopeptidase</fullName>
        <ecNumber evidence="8">3.4.11.1</ecNumber>
    </recommendedName>
    <alternativeName>
        <fullName evidence="8">Leucine aminopeptidase</fullName>
        <shortName evidence="8">LAP</shortName>
        <ecNumber evidence="8">3.4.11.10</ecNumber>
    </alternativeName>
    <alternativeName>
        <fullName evidence="8">Leucyl aminopeptidase</fullName>
    </alternativeName>
</protein>
<evidence type="ECO:0000256" key="7">
    <source>
        <dbReference type="ARBA" id="ARBA00049972"/>
    </source>
</evidence>
<dbReference type="RefSeq" id="WP_113606449.1">
    <property type="nucleotide sequence ID" value="NZ_POAF01000001.1"/>
</dbReference>
<dbReference type="EMBL" id="POAF01000001">
    <property type="protein sequence ID" value="RBM04174.1"/>
    <property type="molecule type" value="Genomic_DNA"/>
</dbReference>
<evidence type="ECO:0000256" key="1">
    <source>
        <dbReference type="ARBA" id="ARBA00000135"/>
    </source>
</evidence>
<dbReference type="InterPro" id="IPR023042">
    <property type="entry name" value="Peptidase_M17_leu_NH2_pept"/>
</dbReference>
<dbReference type="EC" id="3.4.11.1" evidence="8"/>
<evidence type="ECO:0000256" key="8">
    <source>
        <dbReference type="HAMAP-Rule" id="MF_00181"/>
    </source>
</evidence>
<gene>
    <name evidence="8" type="primary">pepA</name>
    <name evidence="10" type="ORF">C1H84_02495</name>
</gene>
<dbReference type="Proteomes" id="UP000252167">
    <property type="component" value="Unassembled WGS sequence"/>
</dbReference>
<organism evidence="10 11">
    <name type="scientific">Glutamicibacter soli</name>
    <dbReference type="NCBI Taxonomy" id="453836"/>
    <lineage>
        <taxon>Bacteria</taxon>
        <taxon>Bacillati</taxon>
        <taxon>Actinomycetota</taxon>
        <taxon>Actinomycetes</taxon>
        <taxon>Micrococcales</taxon>
        <taxon>Micrococcaceae</taxon>
        <taxon>Glutamicibacter</taxon>
    </lineage>
</organism>
<dbReference type="PROSITE" id="PS00631">
    <property type="entry name" value="CYTOSOL_AP"/>
    <property type="match status" value="1"/>
</dbReference>
<keyword evidence="6 8" id="KW-0378">Hydrolase</keyword>
<dbReference type="Gene3D" id="3.40.220.10">
    <property type="entry name" value="Leucine Aminopeptidase, subunit E, domain 1"/>
    <property type="match status" value="1"/>
</dbReference>
<dbReference type="GO" id="GO:0006508">
    <property type="term" value="P:proteolysis"/>
    <property type="evidence" value="ECO:0007669"/>
    <property type="project" value="UniProtKB-KW"/>
</dbReference>
<evidence type="ECO:0000256" key="2">
    <source>
        <dbReference type="ARBA" id="ARBA00000967"/>
    </source>
</evidence>
<dbReference type="GO" id="GO:0030145">
    <property type="term" value="F:manganese ion binding"/>
    <property type="evidence" value="ECO:0007669"/>
    <property type="project" value="UniProtKB-UniRule"/>
</dbReference>
<evidence type="ECO:0000256" key="5">
    <source>
        <dbReference type="ARBA" id="ARBA00022670"/>
    </source>
</evidence>
<evidence type="ECO:0000256" key="3">
    <source>
        <dbReference type="ARBA" id="ARBA00009528"/>
    </source>
</evidence>
<dbReference type="GO" id="GO:0005737">
    <property type="term" value="C:cytoplasm"/>
    <property type="evidence" value="ECO:0007669"/>
    <property type="project" value="UniProtKB-SubCell"/>
</dbReference>
<dbReference type="Pfam" id="PF02789">
    <property type="entry name" value="Peptidase_M17_N"/>
    <property type="match status" value="1"/>
</dbReference>
<dbReference type="GO" id="GO:0070006">
    <property type="term" value="F:metalloaminopeptidase activity"/>
    <property type="evidence" value="ECO:0007669"/>
    <property type="project" value="InterPro"/>
</dbReference>
<comment type="catalytic activity">
    <reaction evidence="1 8">
        <text>Release of an N-terminal amino acid, Xaa-|-Yaa-, in which Xaa is preferably Leu, but may be other amino acids including Pro although not Arg or Lys, and Yaa may be Pro. Amino acid amides and methyl esters are also readily hydrolyzed, but rates on arylamides are exceedingly low.</text>
        <dbReference type="EC" id="3.4.11.1"/>
    </reaction>
</comment>
<comment type="subcellular location">
    <subcellularLocation>
        <location evidence="8">Cytoplasm</location>
    </subcellularLocation>
</comment>
<sequence>MINSSDLTLTAIGTDIKRKSADTLVLGVLKNGDKVSIAASPFSADVTTELEKSLTLIGVGGKADEVALLPAVEETKAKVLMFIGLGVKELSELDAETLRRAAGSAARQMSNAKSAIYALPADTTERVAAIAEGIALGSYRYENLRTAANDKPVLAEAMVATDAATSKDLPDALKRAAILGRAVRATRDLINTPANLLYPESFAQAVKDYTKPLPLKVTVMDEKRLAKDGFGGLIGVGGGSARQPRMVKVEYSPAKAQKHLALIGKGITFDTGGISLKPPAGMHAMKSDMSGAAAMFQTICAVAELGLDLKVTAWLCLAENMPGGASTRPGDVITMFGGKTVEVLNTDAEGRLVMADGLAAASEEKPDVMIDMATLTGAQMLALGLRTAGIMGNEQVRDDLVAASDEAGELAWAMPLPEELRPSLDSQVADLANIGERMGGMMTAAVFLEEFVGEVDGAKIPWAHIDFAGPAFNEGQAWGYTPKNGTGSQVRTLVAYAEKLAGTR</sequence>
<dbReference type="SUPFAM" id="SSF53187">
    <property type="entry name" value="Zn-dependent exopeptidases"/>
    <property type="match status" value="1"/>
</dbReference>
<dbReference type="AlphaFoldDB" id="A0A365YQF8"/>
<dbReference type="Gene3D" id="3.40.630.10">
    <property type="entry name" value="Zn peptidases"/>
    <property type="match status" value="1"/>
</dbReference>
<dbReference type="NCBIfam" id="NF002073">
    <property type="entry name" value="PRK00913.1-2"/>
    <property type="match status" value="1"/>
</dbReference>
<accession>A0A365YQF8</accession>
<feature type="binding site" evidence="8">
    <location>
        <position position="347"/>
    </location>
    <ligand>
        <name>Mn(2+)</name>
        <dbReference type="ChEBI" id="CHEBI:29035"/>
        <label>1</label>
    </ligand>
</feature>